<dbReference type="Pfam" id="PF02399">
    <property type="entry name" value="Herpes_ori_bp"/>
    <property type="match status" value="1"/>
</dbReference>
<dbReference type="GO" id="GO:0003688">
    <property type="term" value="F:DNA replication origin binding"/>
    <property type="evidence" value="ECO:0007669"/>
    <property type="project" value="InterPro"/>
</dbReference>
<keyword evidence="8" id="KW-0347">Helicase</keyword>
<evidence type="ECO:0000313" key="9">
    <source>
        <dbReference type="Proteomes" id="UP000243849"/>
    </source>
</evidence>
<name>U3GQ38_9BETA</name>
<dbReference type="InterPro" id="IPR027417">
    <property type="entry name" value="P-loop_NTPase"/>
</dbReference>
<evidence type="ECO:0000313" key="8">
    <source>
        <dbReference type="EMBL" id="AGT99265.1"/>
    </source>
</evidence>
<dbReference type="OrthoDB" id="680at10239"/>
<dbReference type="GeneID" id="16747460"/>
<keyword evidence="5" id="KW-0067">ATP-binding</keyword>
<dbReference type="KEGG" id="vg:16747460"/>
<dbReference type="GO" id="GO:0006260">
    <property type="term" value="P:DNA replication"/>
    <property type="evidence" value="ECO:0007669"/>
    <property type="project" value="UniProtKB-KW"/>
</dbReference>
<accession>U3GQ38</accession>
<dbReference type="Gene3D" id="3.40.50.300">
    <property type="entry name" value="P-loop containing nucleotide triphosphate hydrolases"/>
    <property type="match status" value="1"/>
</dbReference>
<dbReference type="InterPro" id="IPR003450">
    <property type="entry name" value="Replication_origin-bd"/>
</dbReference>
<dbReference type="EMBL" id="KF017583">
    <property type="protein sequence ID" value="AGT99265.1"/>
    <property type="molecule type" value="Genomic_DNA"/>
</dbReference>
<protein>
    <recommendedName>
        <fullName evidence="2">Replication origin-binding protein</fullName>
    </recommendedName>
</protein>
<dbReference type="RefSeq" id="YP_008493010.1">
    <property type="nucleotide sequence ID" value="NC_022233.1"/>
</dbReference>
<dbReference type="GO" id="GO:0005524">
    <property type="term" value="F:ATP binding"/>
    <property type="evidence" value="ECO:0007669"/>
    <property type="project" value="UniProtKB-KW"/>
</dbReference>
<evidence type="ECO:0000256" key="1">
    <source>
        <dbReference type="ARBA" id="ARBA00007195"/>
    </source>
</evidence>
<keyword evidence="6" id="KW-0238">DNA-binding</keyword>
<keyword evidence="4" id="KW-0547">Nucleotide-binding</keyword>
<gene>
    <name evidence="8" type="primary">U73</name>
</gene>
<feature type="domain" description="Helicase ATP-binding" evidence="7">
    <location>
        <begin position="3"/>
        <end position="224"/>
    </location>
</feature>
<evidence type="ECO:0000259" key="7">
    <source>
        <dbReference type="SMART" id="SM00487"/>
    </source>
</evidence>
<dbReference type="SUPFAM" id="SSF52540">
    <property type="entry name" value="P-loop containing nucleoside triphosphate hydrolases"/>
    <property type="match status" value="1"/>
</dbReference>
<keyword evidence="3" id="KW-0235">DNA replication</keyword>
<sequence length="790" mass="90906">MVEKHARVDYNSDAFSSWFGCDLNNNKFDANVSVYFQTSDPVTFTGIGENIKIVRAPMGSGKTTALIEWLCDTMKEHSVLAVSCRRTFALELRNRFRMSGIADFDVYSDFSRTSIDSRYLIVQIESLHRVCTDYEVVILDEVMSIISQFFSKTMQKTRDVENKFFALVRRAKFMVIMDATINRTLVDFISRIRRDASIALIINSYSGPNFARRAANVCKSFHRIGKSDGFLDILRSYLSLGKKICVFCSTVSSAKFIHDTIRETHAEKKMLIVTAKHGGCDSIQRWRDFDVVIYNSVVTVGLSFDVPHFHSLFIYIHLFQKGPDIVSIYQSMGRIRVLIDNNMYIYINPVLIKSHEPTSPISLPSCGDWSMLERGIVSDSFQEFKEKCDGTYFNKWSIRHVFRMRYYIERTTLNSLSDTVTLLCILLNNNKIGVYIDNNVYPLHKNTLFEILKTMVHTCSHVAKITGHENRIMQNVRQIVTDHDVQRNGDMLVSKGVEVHRYFLESVNEFSNNMLSINDIVEVSGLVERLRAEVNRHAFSMTLLSRFVTDGLSEEESRRIFHEHVQRCRLPADTACAAFFSLTDVIAPYTWKMLYDIAVLGSSIHRDLGLSSCTDTLTDIKEDDMLLCAARRSTEILRILQIVFTCHIQFFERYDNISLRLFYKLKGMKFDPFGFNVSVFSVFIIKMFFKSAYNMHILKSAPRYVAGRPFRSLRKNEIEAILDDWKVSREHLKTHKALRSALSEAAKLKRDSRVYKLSGFNIGGLVGDKEKWMRLLRGSKESCATLDCIT</sequence>
<comment type="similarity">
    <text evidence="1">Belongs to the herpesviridae OriBP family.</text>
</comment>
<dbReference type="GO" id="GO:0004386">
    <property type="term" value="F:helicase activity"/>
    <property type="evidence" value="ECO:0007669"/>
    <property type="project" value="UniProtKB-KW"/>
</dbReference>
<reference evidence="8 9" key="1">
    <citation type="submission" date="2013-05" db="EMBL/GenBank/DDBJ databases">
        <title>Genome organization and molecular characterization of porcine cytomegalovirus.</title>
        <authorList>
            <person name="Gu W."/>
            <person name="Zhou L."/>
            <person name="Ge X."/>
            <person name="Guo X."/>
            <person name="Yang H."/>
        </authorList>
    </citation>
    <scope>NUCLEOTIDE SEQUENCE [LARGE SCALE GENOMIC DNA]</scope>
    <source>
        <strain evidence="8 9">BJ09</strain>
    </source>
</reference>
<dbReference type="Proteomes" id="UP000243849">
    <property type="component" value="Segment"/>
</dbReference>
<dbReference type="InterPro" id="IPR014001">
    <property type="entry name" value="Helicase_ATP-bd"/>
</dbReference>
<dbReference type="SMART" id="SM00487">
    <property type="entry name" value="DEXDc"/>
    <property type="match status" value="1"/>
</dbReference>
<evidence type="ECO:0000256" key="6">
    <source>
        <dbReference type="ARBA" id="ARBA00023125"/>
    </source>
</evidence>
<proteinExistence type="inferred from homology"/>
<evidence type="ECO:0000256" key="2">
    <source>
        <dbReference type="ARBA" id="ARBA00014069"/>
    </source>
</evidence>
<evidence type="ECO:0000256" key="5">
    <source>
        <dbReference type="ARBA" id="ARBA00022840"/>
    </source>
</evidence>
<evidence type="ECO:0000256" key="3">
    <source>
        <dbReference type="ARBA" id="ARBA00022705"/>
    </source>
</evidence>
<keyword evidence="9" id="KW-1185">Reference proteome</keyword>
<organism evidence="8 9">
    <name type="scientific">Suid betaherpesvirus 2</name>
    <dbReference type="NCBI Taxonomy" id="1608255"/>
    <lineage>
        <taxon>Viruses</taxon>
        <taxon>Duplodnaviria</taxon>
        <taxon>Heunggongvirae</taxon>
        <taxon>Peploviricota</taxon>
        <taxon>Herviviricetes</taxon>
        <taxon>Herpesvirales</taxon>
        <taxon>Orthoherpesviridae</taxon>
        <taxon>Betaherpesvirinae</taxon>
        <taxon>Roseolovirus</taxon>
        <taxon>Roseolovirus suidbeta2</taxon>
    </lineage>
</organism>
<keyword evidence="8" id="KW-0378">Hydrolase</keyword>
<evidence type="ECO:0000256" key="4">
    <source>
        <dbReference type="ARBA" id="ARBA00022741"/>
    </source>
</evidence>